<gene>
    <name evidence="2" type="ORF">EYF80_065502</name>
</gene>
<dbReference type="Proteomes" id="UP000314294">
    <property type="component" value="Unassembled WGS sequence"/>
</dbReference>
<feature type="region of interest" description="Disordered" evidence="1">
    <location>
        <begin position="20"/>
        <end position="62"/>
    </location>
</feature>
<accession>A0A4Z2E6H4</accession>
<comment type="caution">
    <text evidence="2">The sequence shown here is derived from an EMBL/GenBank/DDBJ whole genome shotgun (WGS) entry which is preliminary data.</text>
</comment>
<sequence>MEKKFNEIFFCLEGFDVGREHQSGGCSDPPCHAAEGHPDTNNGREQSGSAVPKLPSASRRSRRTCRCRAALQSGAAERRCRAALQSGTTRISIAAREEENTPTVGLLAAGEEDRPLDLLRGVTGSSLEDGP</sequence>
<evidence type="ECO:0000313" key="2">
    <source>
        <dbReference type="EMBL" id="TNN24375.1"/>
    </source>
</evidence>
<organism evidence="2 3">
    <name type="scientific">Liparis tanakae</name>
    <name type="common">Tanaka's snailfish</name>
    <dbReference type="NCBI Taxonomy" id="230148"/>
    <lineage>
        <taxon>Eukaryota</taxon>
        <taxon>Metazoa</taxon>
        <taxon>Chordata</taxon>
        <taxon>Craniata</taxon>
        <taxon>Vertebrata</taxon>
        <taxon>Euteleostomi</taxon>
        <taxon>Actinopterygii</taxon>
        <taxon>Neopterygii</taxon>
        <taxon>Teleostei</taxon>
        <taxon>Neoteleostei</taxon>
        <taxon>Acanthomorphata</taxon>
        <taxon>Eupercaria</taxon>
        <taxon>Perciformes</taxon>
        <taxon>Cottioidei</taxon>
        <taxon>Cottales</taxon>
        <taxon>Liparidae</taxon>
        <taxon>Liparis</taxon>
    </lineage>
</organism>
<reference evidence="2 3" key="1">
    <citation type="submission" date="2019-03" db="EMBL/GenBank/DDBJ databases">
        <title>First draft genome of Liparis tanakae, snailfish: a comprehensive survey of snailfish specific genes.</title>
        <authorList>
            <person name="Kim W."/>
            <person name="Song I."/>
            <person name="Jeong J.-H."/>
            <person name="Kim D."/>
            <person name="Kim S."/>
            <person name="Ryu S."/>
            <person name="Song J.Y."/>
            <person name="Lee S.K."/>
        </authorList>
    </citation>
    <scope>NUCLEOTIDE SEQUENCE [LARGE SCALE GENOMIC DNA]</scope>
    <source>
        <tissue evidence="2">Muscle</tissue>
    </source>
</reference>
<feature type="compositionally biased region" description="Polar residues" evidence="1">
    <location>
        <begin position="39"/>
        <end position="49"/>
    </location>
</feature>
<protein>
    <submittedName>
        <fullName evidence="2">Uncharacterized protein</fullName>
    </submittedName>
</protein>
<proteinExistence type="predicted"/>
<evidence type="ECO:0000256" key="1">
    <source>
        <dbReference type="SAM" id="MobiDB-lite"/>
    </source>
</evidence>
<dbReference type="EMBL" id="SRLO01015547">
    <property type="protein sequence ID" value="TNN24375.1"/>
    <property type="molecule type" value="Genomic_DNA"/>
</dbReference>
<keyword evidence="3" id="KW-1185">Reference proteome</keyword>
<dbReference type="AlphaFoldDB" id="A0A4Z2E6H4"/>
<evidence type="ECO:0000313" key="3">
    <source>
        <dbReference type="Proteomes" id="UP000314294"/>
    </source>
</evidence>
<name>A0A4Z2E6H4_9TELE</name>